<proteinExistence type="predicted"/>
<comment type="caution">
    <text evidence="1">The sequence shown here is derived from an EMBL/GenBank/DDBJ whole genome shotgun (WGS) entry which is preliminary data.</text>
</comment>
<gene>
    <name evidence="1" type="ORF">CDCA_CDCA11G3314</name>
</gene>
<protein>
    <recommendedName>
        <fullName evidence="3">Hemerythrin-like domain-containing protein</fullName>
    </recommendedName>
</protein>
<dbReference type="EMBL" id="JANCYW010000011">
    <property type="protein sequence ID" value="KAK4537289.1"/>
    <property type="molecule type" value="Genomic_DNA"/>
</dbReference>
<organism evidence="1 2">
    <name type="scientific">Cyanidium caldarium</name>
    <name type="common">Red alga</name>
    <dbReference type="NCBI Taxonomy" id="2771"/>
    <lineage>
        <taxon>Eukaryota</taxon>
        <taxon>Rhodophyta</taxon>
        <taxon>Bangiophyceae</taxon>
        <taxon>Cyanidiales</taxon>
        <taxon>Cyanidiaceae</taxon>
        <taxon>Cyanidium</taxon>
    </lineage>
</organism>
<name>A0AAV9IYX4_CYACA</name>
<sequence>MIETLEAVQWAQWELAERVHRVRTSVPPQFRIHGWRWHQAALLRDATRFRERARQATCDAGAGESRQALVRAFRWLADYNLRDFHLLENEVFYPFLLRKLPDRERAAQLTQLGRSRQERIEARMRELRHHLQVFTGNDARECVGARNRIEWCAEQLLEDMATGFTEQQMLIVPLVARTVSVKDQQAMERIAQHRLNWRQKRVHLVSFYEAIRSNPEELRIFRAHVPGFARLLLHTWRTHDYLPLTNALDAPR</sequence>
<evidence type="ECO:0000313" key="2">
    <source>
        <dbReference type="Proteomes" id="UP001301350"/>
    </source>
</evidence>
<reference evidence="1 2" key="1">
    <citation type="submission" date="2022-07" db="EMBL/GenBank/DDBJ databases">
        <title>Genome-wide signatures of adaptation to extreme environments.</title>
        <authorList>
            <person name="Cho C.H."/>
            <person name="Yoon H.S."/>
        </authorList>
    </citation>
    <scope>NUCLEOTIDE SEQUENCE [LARGE SCALE GENOMIC DNA]</scope>
    <source>
        <strain evidence="1 2">DBV 063 E5</strain>
    </source>
</reference>
<evidence type="ECO:0000313" key="1">
    <source>
        <dbReference type="EMBL" id="KAK4537289.1"/>
    </source>
</evidence>
<dbReference type="AlphaFoldDB" id="A0AAV9IYX4"/>
<keyword evidence="2" id="KW-1185">Reference proteome</keyword>
<evidence type="ECO:0008006" key="3">
    <source>
        <dbReference type="Google" id="ProtNLM"/>
    </source>
</evidence>
<dbReference type="Proteomes" id="UP001301350">
    <property type="component" value="Unassembled WGS sequence"/>
</dbReference>
<accession>A0AAV9IYX4</accession>